<feature type="non-terminal residue" evidence="2">
    <location>
        <position position="131"/>
    </location>
</feature>
<sequence>EDESSVQSRKSDEAADIEKTEEELTIMIPEALPTLAEEQEHLSPIFSPPSDFGTEPQPFSPQSPPESGYSPKTQLLIRVKRMRANTDDLITFRMICPPLTTNRHQAASMFRALCDQVAKKNLVVKQEKPFG</sequence>
<keyword evidence="3" id="KW-1185">Reference proteome</keyword>
<proteinExistence type="predicted"/>
<dbReference type="Proteomes" id="UP001497497">
    <property type="component" value="Unassembled WGS sequence"/>
</dbReference>
<organism evidence="2 3">
    <name type="scientific">Lymnaea stagnalis</name>
    <name type="common">Great pond snail</name>
    <name type="synonym">Helix stagnalis</name>
    <dbReference type="NCBI Taxonomy" id="6523"/>
    <lineage>
        <taxon>Eukaryota</taxon>
        <taxon>Metazoa</taxon>
        <taxon>Spiralia</taxon>
        <taxon>Lophotrochozoa</taxon>
        <taxon>Mollusca</taxon>
        <taxon>Gastropoda</taxon>
        <taxon>Heterobranchia</taxon>
        <taxon>Euthyneura</taxon>
        <taxon>Panpulmonata</taxon>
        <taxon>Hygrophila</taxon>
        <taxon>Lymnaeoidea</taxon>
        <taxon>Lymnaeidae</taxon>
        <taxon>Lymnaea</taxon>
    </lineage>
</organism>
<gene>
    <name evidence="2" type="ORF">GSLYS_00012504001</name>
</gene>
<evidence type="ECO:0000313" key="2">
    <source>
        <dbReference type="EMBL" id="CAL1538683.1"/>
    </source>
</evidence>
<comment type="caution">
    <text evidence="2">The sequence shown here is derived from an EMBL/GenBank/DDBJ whole genome shotgun (WGS) entry which is preliminary data.</text>
</comment>
<name>A0AAV2I031_LYMST</name>
<reference evidence="2 3" key="1">
    <citation type="submission" date="2024-04" db="EMBL/GenBank/DDBJ databases">
        <authorList>
            <consortium name="Genoscope - CEA"/>
            <person name="William W."/>
        </authorList>
    </citation>
    <scope>NUCLEOTIDE SEQUENCE [LARGE SCALE GENOMIC DNA]</scope>
</reference>
<feature type="non-terminal residue" evidence="2">
    <location>
        <position position="1"/>
    </location>
</feature>
<evidence type="ECO:0000313" key="3">
    <source>
        <dbReference type="Proteomes" id="UP001497497"/>
    </source>
</evidence>
<feature type="region of interest" description="Disordered" evidence="1">
    <location>
        <begin position="1"/>
        <end position="71"/>
    </location>
</feature>
<feature type="compositionally biased region" description="Basic and acidic residues" evidence="1">
    <location>
        <begin position="9"/>
        <end position="18"/>
    </location>
</feature>
<accession>A0AAV2I031</accession>
<protein>
    <submittedName>
        <fullName evidence="2">Uncharacterized protein</fullName>
    </submittedName>
</protein>
<dbReference type="EMBL" id="CAXITT010000309">
    <property type="protein sequence ID" value="CAL1538683.1"/>
    <property type="molecule type" value="Genomic_DNA"/>
</dbReference>
<evidence type="ECO:0000256" key="1">
    <source>
        <dbReference type="SAM" id="MobiDB-lite"/>
    </source>
</evidence>
<dbReference type="AlphaFoldDB" id="A0AAV2I031"/>